<evidence type="ECO:0000256" key="1">
    <source>
        <dbReference type="ARBA" id="ARBA00009353"/>
    </source>
</evidence>
<accession>A0A4P7GIF5</accession>
<dbReference type="Pfam" id="PF01370">
    <property type="entry name" value="Epimerase"/>
    <property type="match status" value="1"/>
</dbReference>
<reference evidence="3 4" key="1">
    <citation type="submission" date="2019-03" db="EMBL/GenBank/DDBJ databases">
        <title>Three New Species of Nocardioides, Nocardioides euryhalodurans sp. nov., Nocardioides seonyuensis sp. nov. and Nocardioides eburneoflavus sp. nov., Iolated from Soil.</title>
        <authorList>
            <person name="Roh S.G."/>
            <person name="Lee C."/>
            <person name="Kim M.-K."/>
            <person name="Kim S.B."/>
        </authorList>
    </citation>
    <scope>NUCLEOTIDE SEQUENCE [LARGE SCALE GENOMIC DNA]</scope>
    <source>
        <strain evidence="3 4">MMS17-SY117</strain>
    </source>
</reference>
<dbReference type="Proteomes" id="UP000294894">
    <property type="component" value="Chromosome"/>
</dbReference>
<dbReference type="InterPro" id="IPR001509">
    <property type="entry name" value="Epimerase_deHydtase"/>
</dbReference>
<dbReference type="PANTHER" id="PTHR11092">
    <property type="entry name" value="SUGAR NUCLEOTIDE EPIMERASE RELATED"/>
    <property type="match status" value="1"/>
</dbReference>
<proteinExistence type="inferred from homology"/>
<protein>
    <submittedName>
        <fullName evidence="3">TIGR01777 family protein</fullName>
    </submittedName>
</protein>
<dbReference type="EMBL" id="CP038267">
    <property type="protein sequence ID" value="QBR91469.1"/>
    <property type="molecule type" value="Genomic_DNA"/>
</dbReference>
<evidence type="ECO:0000313" key="4">
    <source>
        <dbReference type="Proteomes" id="UP000294894"/>
    </source>
</evidence>
<dbReference type="AlphaFoldDB" id="A0A4P7GIF5"/>
<name>A0A4P7GIF5_9ACTN</name>
<feature type="domain" description="NAD-dependent epimerase/dehydratase" evidence="2">
    <location>
        <begin position="3"/>
        <end position="216"/>
    </location>
</feature>
<dbReference type="KEGG" id="noy:EXE57_03700"/>
<dbReference type="InterPro" id="IPR010099">
    <property type="entry name" value="SDR39U1"/>
</dbReference>
<dbReference type="Gene3D" id="3.40.50.720">
    <property type="entry name" value="NAD(P)-binding Rossmann-like Domain"/>
    <property type="match status" value="1"/>
</dbReference>
<evidence type="ECO:0000259" key="2">
    <source>
        <dbReference type="Pfam" id="PF01370"/>
    </source>
</evidence>
<dbReference type="InterPro" id="IPR036291">
    <property type="entry name" value="NAD(P)-bd_dom_sf"/>
</dbReference>
<comment type="similarity">
    <text evidence="1">Belongs to the NAD(P)-dependent epimerase/dehydratase family. SDR39U1 subfamily.</text>
</comment>
<dbReference type="SUPFAM" id="SSF51735">
    <property type="entry name" value="NAD(P)-binding Rossmann-fold domains"/>
    <property type="match status" value="1"/>
</dbReference>
<organism evidence="3 4">
    <name type="scientific">Nocardioides euryhalodurans</name>
    <dbReference type="NCBI Taxonomy" id="2518370"/>
    <lineage>
        <taxon>Bacteria</taxon>
        <taxon>Bacillati</taxon>
        <taxon>Actinomycetota</taxon>
        <taxon>Actinomycetes</taxon>
        <taxon>Propionibacteriales</taxon>
        <taxon>Nocardioidaceae</taxon>
        <taxon>Nocardioides</taxon>
    </lineage>
</organism>
<sequence>MRVVVAGGSGFLGSPLVAHLRDRGHTVTVLTRRASGGEQESTWDPYGGRLDQGVIGQADVVVNVAGSGLLGNPHSEKWKRSIRDSRIVTTRVLAEAIARADEPPAFLAGNGSSWYGDHGADPVTEDSDSRGDAFMTQVTRDWQAAADPALEAGARVCVLRTAPVMSRGGETMKLLEPLFKLGLGARLGRGEQFFPVISRRDWVAAVAMLAEHPTASGPINLCSPVTPTNAEFTATFARSVHRPAFLAAPRRVLSVGAGPAAPELLRSLDLRPAALLSLGYRFEDPDVSAVLASGLA</sequence>
<gene>
    <name evidence="3" type="ORF">EXE57_03700</name>
</gene>
<dbReference type="RefSeq" id="WP_135074116.1">
    <property type="nucleotide sequence ID" value="NZ_CP038267.1"/>
</dbReference>
<dbReference type="OrthoDB" id="9801773at2"/>
<dbReference type="PANTHER" id="PTHR11092:SF0">
    <property type="entry name" value="EPIMERASE FAMILY PROTEIN SDR39U1"/>
    <property type="match status" value="1"/>
</dbReference>
<dbReference type="NCBIfam" id="TIGR01777">
    <property type="entry name" value="yfcH"/>
    <property type="match status" value="1"/>
</dbReference>
<evidence type="ECO:0000313" key="3">
    <source>
        <dbReference type="EMBL" id="QBR91469.1"/>
    </source>
</evidence>
<keyword evidence="4" id="KW-1185">Reference proteome</keyword>